<feature type="signal peptide" evidence="2">
    <location>
        <begin position="1"/>
        <end position="23"/>
    </location>
</feature>
<dbReference type="InParanoid" id="A0A2H3D0Y0"/>
<dbReference type="OrthoDB" id="10443041at2759"/>
<keyword evidence="4" id="KW-1185">Reference proteome</keyword>
<evidence type="ECO:0000256" key="2">
    <source>
        <dbReference type="SAM" id="SignalP"/>
    </source>
</evidence>
<feature type="compositionally biased region" description="Acidic residues" evidence="1">
    <location>
        <begin position="88"/>
        <end position="118"/>
    </location>
</feature>
<sequence>MLIFFKNLISLMSLSLYSPNIVALKCMNRSPDTLKSSMPGANYYVHILSFWKEQAHMPVWEGQGVYSKDRGICNFMLDSQPDMHPPDQDVEMVGDDSDELGNEETDESEDSGGDMDKD</sequence>
<dbReference type="OMA" id="HILSFWK"/>
<dbReference type="AlphaFoldDB" id="A0A2H3D0Y0"/>
<evidence type="ECO:0000313" key="4">
    <source>
        <dbReference type="Proteomes" id="UP000217790"/>
    </source>
</evidence>
<dbReference type="EMBL" id="KZ293714">
    <property type="protein sequence ID" value="PBK82677.1"/>
    <property type="molecule type" value="Genomic_DNA"/>
</dbReference>
<feature type="chain" id="PRO_5013930927" evidence="2">
    <location>
        <begin position="24"/>
        <end position="118"/>
    </location>
</feature>
<keyword evidence="2" id="KW-0732">Signal</keyword>
<evidence type="ECO:0000313" key="3">
    <source>
        <dbReference type="EMBL" id="PBK82677.1"/>
    </source>
</evidence>
<accession>A0A2H3D0Y0</accession>
<gene>
    <name evidence="3" type="ORF">ARMGADRAFT_1090127</name>
</gene>
<dbReference type="Proteomes" id="UP000217790">
    <property type="component" value="Unassembled WGS sequence"/>
</dbReference>
<reference evidence="4" key="1">
    <citation type="journal article" date="2017" name="Nat. Ecol. Evol.">
        <title>Genome expansion and lineage-specific genetic innovations in the forest pathogenic fungi Armillaria.</title>
        <authorList>
            <person name="Sipos G."/>
            <person name="Prasanna A.N."/>
            <person name="Walter M.C."/>
            <person name="O'Connor E."/>
            <person name="Balint B."/>
            <person name="Krizsan K."/>
            <person name="Kiss B."/>
            <person name="Hess J."/>
            <person name="Varga T."/>
            <person name="Slot J."/>
            <person name="Riley R."/>
            <person name="Boka B."/>
            <person name="Rigling D."/>
            <person name="Barry K."/>
            <person name="Lee J."/>
            <person name="Mihaltcheva S."/>
            <person name="LaButti K."/>
            <person name="Lipzen A."/>
            <person name="Waldron R."/>
            <person name="Moloney N.M."/>
            <person name="Sperisen C."/>
            <person name="Kredics L."/>
            <person name="Vagvoelgyi C."/>
            <person name="Patrignani A."/>
            <person name="Fitzpatrick D."/>
            <person name="Nagy I."/>
            <person name="Doyle S."/>
            <person name="Anderson J.B."/>
            <person name="Grigoriev I.V."/>
            <person name="Gueldener U."/>
            <person name="Muensterkoetter M."/>
            <person name="Nagy L.G."/>
        </authorList>
    </citation>
    <scope>NUCLEOTIDE SEQUENCE [LARGE SCALE GENOMIC DNA]</scope>
    <source>
        <strain evidence="4">Ar21-2</strain>
    </source>
</reference>
<feature type="region of interest" description="Disordered" evidence="1">
    <location>
        <begin position="77"/>
        <end position="118"/>
    </location>
</feature>
<evidence type="ECO:0000256" key="1">
    <source>
        <dbReference type="SAM" id="MobiDB-lite"/>
    </source>
</evidence>
<organism evidence="3 4">
    <name type="scientific">Armillaria gallica</name>
    <name type="common">Bulbous honey fungus</name>
    <name type="synonym">Armillaria bulbosa</name>
    <dbReference type="NCBI Taxonomy" id="47427"/>
    <lineage>
        <taxon>Eukaryota</taxon>
        <taxon>Fungi</taxon>
        <taxon>Dikarya</taxon>
        <taxon>Basidiomycota</taxon>
        <taxon>Agaricomycotina</taxon>
        <taxon>Agaricomycetes</taxon>
        <taxon>Agaricomycetidae</taxon>
        <taxon>Agaricales</taxon>
        <taxon>Marasmiineae</taxon>
        <taxon>Physalacriaceae</taxon>
        <taxon>Armillaria</taxon>
    </lineage>
</organism>
<protein>
    <submittedName>
        <fullName evidence="3">Uncharacterized protein</fullName>
    </submittedName>
</protein>
<proteinExistence type="predicted"/>
<name>A0A2H3D0Y0_ARMGA</name>